<evidence type="ECO:0000313" key="2">
    <source>
        <dbReference type="Proteomes" id="UP000765509"/>
    </source>
</evidence>
<keyword evidence="2" id="KW-1185">Reference proteome</keyword>
<gene>
    <name evidence="1" type="ORF">O181_129162</name>
</gene>
<organism evidence="1 2">
    <name type="scientific">Austropuccinia psidii MF-1</name>
    <dbReference type="NCBI Taxonomy" id="1389203"/>
    <lineage>
        <taxon>Eukaryota</taxon>
        <taxon>Fungi</taxon>
        <taxon>Dikarya</taxon>
        <taxon>Basidiomycota</taxon>
        <taxon>Pucciniomycotina</taxon>
        <taxon>Pucciniomycetes</taxon>
        <taxon>Pucciniales</taxon>
        <taxon>Sphaerophragmiaceae</taxon>
        <taxon>Austropuccinia</taxon>
    </lineage>
</organism>
<reference evidence="1" key="1">
    <citation type="submission" date="2021-03" db="EMBL/GenBank/DDBJ databases">
        <title>Draft genome sequence of rust myrtle Austropuccinia psidii MF-1, a brazilian biotype.</title>
        <authorList>
            <person name="Quecine M.C."/>
            <person name="Pachon D.M.R."/>
            <person name="Bonatelli M.L."/>
            <person name="Correr F.H."/>
            <person name="Franceschini L.M."/>
            <person name="Leite T.F."/>
            <person name="Margarido G.R.A."/>
            <person name="Almeida C.A."/>
            <person name="Ferrarezi J.A."/>
            <person name="Labate C.A."/>
        </authorList>
    </citation>
    <scope>NUCLEOTIDE SEQUENCE</scope>
    <source>
        <strain evidence="1">MF-1</strain>
    </source>
</reference>
<sequence length="79" mass="8825">MREKLIDVLLKYKNAFATDKKPLAAIIWHEEDIILNVEEPYPPLLRIPACPAVTGALGQKYKSGLALSNQGTHLEDPKE</sequence>
<dbReference type="EMBL" id="AVOT02134280">
    <property type="protein sequence ID" value="MBW0589447.1"/>
    <property type="molecule type" value="Genomic_DNA"/>
</dbReference>
<dbReference type="AlphaFoldDB" id="A0A9Q3QB74"/>
<name>A0A9Q3QB74_9BASI</name>
<protein>
    <submittedName>
        <fullName evidence="1">Uncharacterized protein</fullName>
    </submittedName>
</protein>
<dbReference type="Proteomes" id="UP000765509">
    <property type="component" value="Unassembled WGS sequence"/>
</dbReference>
<dbReference type="OrthoDB" id="2595244at2759"/>
<accession>A0A9Q3QB74</accession>
<comment type="caution">
    <text evidence="1">The sequence shown here is derived from an EMBL/GenBank/DDBJ whole genome shotgun (WGS) entry which is preliminary data.</text>
</comment>
<proteinExistence type="predicted"/>
<evidence type="ECO:0000313" key="1">
    <source>
        <dbReference type="EMBL" id="MBW0589447.1"/>
    </source>
</evidence>